<dbReference type="Proteomes" id="UP000007797">
    <property type="component" value="Unassembled WGS sequence"/>
</dbReference>
<sequence>MSTITDFDNSLLNHIKQSIIELSSSSSTSTSTTTNSVKKDVLLIIDDNPIIKSIEFGSTTTTTATIHVNNHPTIYKYNQIIDVWWMLDNGYINLLHYRLDRNDYIQMYGRTEREESELLERIFQTKDYALVAKMVDRYRLVFLTNNSVDLSCYSGRLDVFKLILSIQDPDNIPISVAAVENAIKSGSLELVQFLDTTFHESCSLSCINTRPFCESHNQQIISYFLSKMAANDTDKETTRRKQKSLDGLTILCTLDFDLINQYLYCDESNLEQSTLTNFVMSTVFFFLNFHEKIKGYPHGAVHSSNLLEYLGNSQEYIVNVSKIIPIIFKRTPQQMQVLHNKIFKIMENIDSQGPLYQPLYNMLVVYEILVESLPESSRNGSEERLLHNFSTRGIIRLGVTDKSVLAYIVDKCQPGLRLKEHYSVFVVTQYTALDQLDAIIAIDPTFLQYRLTRLRVAYHQEVFDRLVEIGVLGKQLILQYWGNRVGSFWDSAWIRYLTKNATDQIKGGSWKLEGHSYVDANTIDIVARLLIEAGVSLEPVQQMPGIQNLCQSNDNYLIKYMVATNKCCDVFALGGAILGGNFQLFDHLASIKDVKPYNVDKDIHFNQTYILFAIEHLISLNDFERFKIFRNRINHTKFDGEIPTMCIKYSNTEFFSQLVAIDSSCQTEKPNMMAFAKRVIKKHNIPFLKFILDRDDKTYSTLDLNQLFREALLNGCVESMYRLVHHSNTIFKKDIGKVSSGDIINSIKLGHLPSLVYLYSLNKFILKDNNNTRHVDTKLPFNKTLTLFLNEI</sequence>
<dbReference type="RefSeq" id="XP_004355186.1">
    <property type="nucleotide sequence ID" value="XM_004355134.1"/>
</dbReference>
<dbReference type="GeneID" id="14869440"/>
<dbReference type="AlphaFoldDB" id="F4Q2T6"/>
<evidence type="ECO:0000313" key="1">
    <source>
        <dbReference type="EMBL" id="EGG16712.1"/>
    </source>
</evidence>
<keyword evidence="2" id="KW-1185">Reference proteome</keyword>
<accession>F4Q2T6</accession>
<name>F4Q2T6_CACFS</name>
<proteinExistence type="predicted"/>
<organism evidence="1 2">
    <name type="scientific">Cavenderia fasciculata</name>
    <name type="common">Slime mold</name>
    <name type="synonym">Dictyostelium fasciculatum</name>
    <dbReference type="NCBI Taxonomy" id="261658"/>
    <lineage>
        <taxon>Eukaryota</taxon>
        <taxon>Amoebozoa</taxon>
        <taxon>Evosea</taxon>
        <taxon>Eumycetozoa</taxon>
        <taxon>Dictyostelia</taxon>
        <taxon>Acytosteliales</taxon>
        <taxon>Cavenderiaceae</taxon>
        <taxon>Cavenderia</taxon>
    </lineage>
</organism>
<reference evidence="2" key="1">
    <citation type="journal article" date="2011" name="Genome Res.">
        <title>Phylogeny-wide analysis of social amoeba genomes highlights ancient origins for complex intercellular communication.</title>
        <authorList>
            <person name="Heidel A.J."/>
            <person name="Lawal H.M."/>
            <person name="Felder M."/>
            <person name="Schilde C."/>
            <person name="Helps N.R."/>
            <person name="Tunggal B."/>
            <person name="Rivero F."/>
            <person name="John U."/>
            <person name="Schleicher M."/>
            <person name="Eichinger L."/>
            <person name="Platzer M."/>
            <person name="Noegel A.A."/>
            <person name="Schaap P."/>
            <person name="Gloeckner G."/>
        </authorList>
    </citation>
    <scope>NUCLEOTIDE SEQUENCE [LARGE SCALE GENOMIC DNA]</scope>
    <source>
        <strain evidence="2">SH3</strain>
    </source>
</reference>
<dbReference type="EMBL" id="GL883021">
    <property type="protein sequence ID" value="EGG16712.1"/>
    <property type="molecule type" value="Genomic_DNA"/>
</dbReference>
<gene>
    <name evidence="1" type="ORF">DFA_07690</name>
</gene>
<protein>
    <submittedName>
        <fullName evidence="1">Uncharacterized protein</fullName>
    </submittedName>
</protein>
<evidence type="ECO:0000313" key="2">
    <source>
        <dbReference type="Proteomes" id="UP000007797"/>
    </source>
</evidence>
<dbReference type="KEGG" id="dfa:DFA_07690"/>